<evidence type="ECO:0000313" key="3">
    <source>
        <dbReference type="EMBL" id="SFE55548.1"/>
    </source>
</evidence>
<keyword evidence="4" id="KW-1185">Reference proteome</keyword>
<evidence type="ECO:0000259" key="2">
    <source>
        <dbReference type="PROSITE" id="PS50943"/>
    </source>
</evidence>
<reference evidence="4" key="1">
    <citation type="submission" date="2016-10" db="EMBL/GenBank/DDBJ databases">
        <authorList>
            <person name="Varghese N."/>
            <person name="Submissions S."/>
        </authorList>
    </citation>
    <scope>NUCLEOTIDE SEQUENCE [LARGE SCALE GENOMIC DNA]</scope>
    <source>
        <strain evidence="4">DSM 45004</strain>
    </source>
</reference>
<feature type="domain" description="HTH cro/C1-type" evidence="2">
    <location>
        <begin position="8"/>
        <end position="62"/>
    </location>
</feature>
<keyword evidence="3" id="KW-0238">DNA-binding</keyword>
<dbReference type="AlphaFoldDB" id="A0A1I2BI94"/>
<dbReference type="CDD" id="cd00093">
    <property type="entry name" value="HTH_XRE"/>
    <property type="match status" value="1"/>
</dbReference>
<dbReference type="GO" id="GO:0003677">
    <property type="term" value="F:DNA binding"/>
    <property type="evidence" value="ECO:0007669"/>
    <property type="project" value="UniProtKB-KW"/>
</dbReference>
<feature type="compositionally biased region" description="Basic and acidic residues" evidence="1">
    <location>
        <begin position="82"/>
        <end position="98"/>
    </location>
</feature>
<gene>
    <name evidence="3" type="ORF">SAMN04487819_116105</name>
</gene>
<dbReference type="Proteomes" id="UP000198716">
    <property type="component" value="Unassembled WGS sequence"/>
</dbReference>
<protein>
    <submittedName>
        <fullName evidence="3">DNA-binding transcriptional regulator, XRE-family HTH domain</fullName>
    </submittedName>
</protein>
<dbReference type="EMBL" id="FOMZ01000016">
    <property type="protein sequence ID" value="SFE55548.1"/>
    <property type="molecule type" value="Genomic_DNA"/>
</dbReference>
<name>A0A1I2BI94_9ACTN</name>
<dbReference type="SUPFAM" id="SSF47413">
    <property type="entry name" value="lambda repressor-like DNA-binding domains"/>
    <property type="match status" value="1"/>
</dbReference>
<dbReference type="InterPro" id="IPR001387">
    <property type="entry name" value="Cro/C1-type_HTH"/>
</dbReference>
<accession>A0A1I2BI94</accession>
<dbReference type="InterPro" id="IPR010982">
    <property type="entry name" value="Lambda_DNA-bd_dom_sf"/>
</dbReference>
<proteinExistence type="predicted"/>
<dbReference type="RefSeq" id="WP_092929294.1">
    <property type="nucleotide sequence ID" value="NZ_FOMZ01000016.1"/>
</dbReference>
<organism evidence="3 4">
    <name type="scientific">Actinopolyspora alba</name>
    <dbReference type="NCBI Taxonomy" id="673379"/>
    <lineage>
        <taxon>Bacteria</taxon>
        <taxon>Bacillati</taxon>
        <taxon>Actinomycetota</taxon>
        <taxon>Actinomycetes</taxon>
        <taxon>Actinopolysporales</taxon>
        <taxon>Actinopolysporaceae</taxon>
        <taxon>Actinopolyspora</taxon>
        <taxon>Actinopolyspora alba group</taxon>
    </lineage>
</organism>
<feature type="region of interest" description="Disordered" evidence="1">
    <location>
        <begin position="65"/>
        <end position="98"/>
    </location>
</feature>
<dbReference type="PROSITE" id="PS50943">
    <property type="entry name" value="HTH_CROC1"/>
    <property type="match status" value="1"/>
</dbReference>
<dbReference type="SMART" id="SM00530">
    <property type="entry name" value="HTH_XRE"/>
    <property type="match status" value="1"/>
</dbReference>
<dbReference type="Pfam" id="PF13560">
    <property type="entry name" value="HTH_31"/>
    <property type="match status" value="1"/>
</dbReference>
<sequence>MPKAGPRLRQVRYELDLSAADVAAQVRITEGAVRNVENGSTKASMRLLHRFARLYGVPVDELIAIGSDEGPDRPPGHPPGPRRPEPSRPPRDETAVSA</sequence>
<evidence type="ECO:0000256" key="1">
    <source>
        <dbReference type="SAM" id="MobiDB-lite"/>
    </source>
</evidence>
<evidence type="ECO:0000313" key="4">
    <source>
        <dbReference type="Proteomes" id="UP000198716"/>
    </source>
</evidence>
<dbReference type="Gene3D" id="1.10.260.40">
    <property type="entry name" value="lambda repressor-like DNA-binding domains"/>
    <property type="match status" value="1"/>
</dbReference>